<dbReference type="Proteomes" id="UP000199081">
    <property type="component" value="Unassembled WGS sequence"/>
</dbReference>
<evidence type="ECO:0000256" key="1">
    <source>
        <dbReference type="ARBA" id="ARBA00023235"/>
    </source>
</evidence>
<comment type="similarity">
    <text evidence="2 4">Belongs to the UDP-N-acetylglucosamine 2-epimerase family.</text>
</comment>
<evidence type="ECO:0000256" key="2">
    <source>
        <dbReference type="ARBA" id="ARBA00038209"/>
    </source>
</evidence>
<dbReference type="PANTHER" id="PTHR43174:SF2">
    <property type="entry name" value="UDP-N-ACETYLGLUCOSAMINE 2-EPIMERASE"/>
    <property type="match status" value="1"/>
</dbReference>
<sequence length="381" mass="43218">MKKIMAVFATTPEAIKLCPLLDILLSKKEFEVKVCFSGHQIKEVQQVLDIYMIEPDYVLSMDERDKDLYDTTIAILEEIKSVLKSEEPDLVLVQGDSTSSFATSLACFYLDIPLGHIEAGLRTYNIHSPYPEEYNRQAVSISARYNFVPTRKAKVNLIKEGRDPSSIYITGNTAVDVLRKTIRSDYTHPYLEWANTSRLIILTSTCRGEMKNTLKNVVNAIKRVVDDEPEVKVIFPLHIDTDERGAVEEEIGSNDKILLVPPLPVNDFHNFLNKSYFILTDSEGIQVEAPSLGKPVLVMKENTERPEGVAAGNLKVIGTNEEDIVRHCKWLLNEPALYNKMSKSLNPYGDGYASDRIADIILTGRRWEWNERSSSRLDFTR</sequence>
<reference evidence="7" key="1">
    <citation type="submission" date="2016-10" db="EMBL/GenBank/DDBJ databases">
        <authorList>
            <person name="Varghese N."/>
            <person name="Submissions S."/>
        </authorList>
    </citation>
    <scope>NUCLEOTIDE SEQUENCE [LARGE SCALE GENOMIC DNA]</scope>
    <source>
        <strain evidence="7">DSM 19183</strain>
    </source>
</reference>
<dbReference type="GO" id="GO:0008761">
    <property type="term" value="F:UDP-N-acetylglucosamine 2-epimerase activity"/>
    <property type="evidence" value="ECO:0007669"/>
    <property type="project" value="UniProtKB-EC"/>
</dbReference>
<gene>
    <name evidence="6" type="ORF">SAMN04488099_103127</name>
</gene>
<dbReference type="InterPro" id="IPR003331">
    <property type="entry name" value="UDP_GlcNAc_Epimerase_2_dom"/>
</dbReference>
<dbReference type="SUPFAM" id="SSF53756">
    <property type="entry name" value="UDP-Glycosyltransferase/glycogen phosphorylase"/>
    <property type="match status" value="1"/>
</dbReference>
<dbReference type="InterPro" id="IPR029767">
    <property type="entry name" value="WecB-like"/>
</dbReference>
<dbReference type="CDD" id="cd03786">
    <property type="entry name" value="GTB_UDP-GlcNAc_2-Epimerase"/>
    <property type="match status" value="1"/>
</dbReference>
<dbReference type="EMBL" id="FNZU01000003">
    <property type="protein sequence ID" value="SEK51632.1"/>
    <property type="molecule type" value="Genomic_DNA"/>
</dbReference>
<organism evidence="6 7">
    <name type="scientific">Alkalibacterium pelagium</name>
    <dbReference type="NCBI Taxonomy" id="426702"/>
    <lineage>
        <taxon>Bacteria</taxon>
        <taxon>Bacillati</taxon>
        <taxon>Bacillota</taxon>
        <taxon>Bacilli</taxon>
        <taxon>Lactobacillales</taxon>
        <taxon>Carnobacteriaceae</taxon>
        <taxon>Alkalibacterium</taxon>
    </lineage>
</organism>
<dbReference type="Gene3D" id="3.40.50.2000">
    <property type="entry name" value="Glycogen Phosphorylase B"/>
    <property type="match status" value="2"/>
</dbReference>
<evidence type="ECO:0000256" key="3">
    <source>
        <dbReference type="ARBA" id="ARBA00038858"/>
    </source>
</evidence>
<protein>
    <recommendedName>
        <fullName evidence="3">UDP-N-acetylglucosamine 2-epimerase (non-hydrolyzing)</fullName>
        <ecNumber evidence="3">5.1.3.14</ecNumber>
    </recommendedName>
</protein>
<dbReference type="NCBIfam" id="TIGR00236">
    <property type="entry name" value="wecB"/>
    <property type="match status" value="1"/>
</dbReference>
<feature type="domain" description="UDP-N-acetylglucosamine 2-epimerase" evidence="5">
    <location>
        <begin position="27"/>
        <end position="361"/>
    </location>
</feature>
<dbReference type="PANTHER" id="PTHR43174">
    <property type="entry name" value="UDP-N-ACETYLGLUCOSAMINE 2-EPIMERASE"/>
    <property type="match status" value="1"/>
</dbReference>
<keyword evidence="1 4" id="KW-0413">Isomerase</keyword>
<dbReference type="EC" id="5.1.3.14" evidence="3"/>
<dbReference type="OrthoDB" id="9803238at2"/>
<accession>A0A1H7HQ44</accession>
<keyword evidence="7" id="KW-1185">Reference proteome</keyword>
<proteinExistence type="inferred from homology"/>
<dbReference type="Pfam" id="PF02350">
    <property type="entry name" value="Epimerase_2"/>
    <property type="match status" value="1"/>
</dbReference>
<evidence type="ECO:0000313" key="6">
    <source>
        <dbReference type="EMBL" id="SEK51632.1"/>
    </source>
</evidence>
<dbReference type="AlphaFoldDB" id="A0A1H7HQ44"/>
<evidence type="ECO:0000259" key="5">
    <source>
        <dbReference type="Pfam" id="PF02350"/>
    </source>
</evidence>
<name>A0A1H7HQ44_9LACT</name>
<dbReference type="RefSeq" id="WP_091479276.1">
    <property type="nucleotide sequence ID" value="NZ_BJYC01000007.1"/>
</dbReference>
<evidence type="ECO:0000256" key="4">
    <source>
        <dbReference type="RuleBase" id="RU003513"/>
    </source>
</evidence>
<dbReference type="STRING" id="426702.SAMN04488099_103127"/>
<evidence type="ECO:0000313" key="7">
    <source>
        <dbReference type="Proteomes" id="UP000199081"/>
    </source>
</evidence>